<dbReference type="Pfam" id="PF11300">
    <property type="entry name" value="DUF3102"/>
    <property type="match status" value="1"/>
</dbReference>
<reference evidence="2 3" key="1">
    <citation type="submission" date="2020-04" db="EMBL/GenBank/DDBJ databases">
        <title>Novel Paenibacillus strain UniB2 isolated from commercial digestive syrup.</title>
        <authorList>
            <person name="Thorat V."/>
            <person name="Kirdat K."/>
            <person name="Tiwarekar B."/>
            <person name="Yadav A."/>
        </authorList>
    </citation>
    <scope>NUCLEOTIDE SEQUENCE [LARGE SCALE GENOMIC DNA]</scope>
    <source>
        <strain evidence="2 3">UniB2</strain>
    </source>
</reference>
<evidence type="ECO:0000256" key="1">
    <source>
        <dbReference type="SAM" id="MobiDB-lite"/>
    </source>
</evidence>
<dbReference type="AlphaFoldDB" id="A0A6H2H078"/>
<evidence type="ECO:0000313" key="2">
    <source>
        <dbReference type="EMBL" id="QJC52758.1"/>
    </source>
</evidence>
<name>A0A6H2H078_9BACL</name>
<dbReference type="EMBL" id="CP051428">
    <property type="protein sequence ID" value="QJC52758.1"/>
    <property type="molecule type" value="Genomic_DNA"/>
</dbReference>
<dbReference type="KEGG" id="palr:HGI30_15095"/>
<feature type="compositionally biased region" description="Basic and acidic residues" evidence="1">
    <location>
        <begin position="149"/>
        <end position="159"/>
    </location>
</feature>
<sequence>MVQQVLSNQLLSTDLNVITAEINSYKQVAGQSIFEIGKRLKHVRDNDLAPGSFKSWAKDHCQFDASTASRFIQAFEQLGDATSHLPTGKLFEMLSLPDTIDRTEFIQQPHTIPSTGETKTVDEMTVRELREVKKELKEAEAAKAAAESRASEAEEERRQLIKQHQQRQEELEAEIRLLQARPNISREDYEYTQMLQKENTQLHESIRIMQEEVTDRLAALDRDKVNLREIKKCLKTTNAHIMVELSQALMHFTSIPTNKEAIDTIDQFFKEVDKTIAEHKVHYQQLLQKNQIEVSEDVQSVVSRNTERVVIDADFRAGEES</sequence>
<organism evidence="2 3">
    <name type="scientific">Paenibacillus albicereus</name>
    <dbReference type="NCBI Taxonomy" id="2726185"/>
    <lineage>
        <taxon>Bacteria</taxon>
        <taxon>Bacillati</taxon>
        <taxon>Bacillota</taxon>
        <taxon>Bacilli</taxon>
        <taxon>Bacillales</taxon>
        <taxon>Paenibacillaceae</taxon>
        <taxon>Paenibacillus</taxon>
    </lineage>
</organism>
<keyword evidence="3" id="KW-1185">Reference proteome</keyword>
<protein>
    <submittedName>
        <fullName evidence="2">DUF3102 domain-containing protein</fullName>
    </submittedName>
</protein>
<dbReference type="InterPro" id="IPR021451">
    <property type="entry name" value="DUF3102"/>
</dbReference>
<accession>A0A6H2H078</accession>
<evidence type="ECO:0000313" key="3">
    <source>
        <dbReference type="Proteomes" id="UP000502136"/>
    </source>
</evidence>
<feature type="region of interest" description="Disordered" evidence="1">
    <location>
        <begin position="140"/>
        <end position="165"/>
    </location>
</feature>
<gene>
    <name evidence="2" type="ORF">HGI30_15095</name>
</gene>
<proteinExistence type="predicted"/>
<dbReference type="Proteomes" id="UP000502136">
    <property type="component" value="Chromosome"/>
</dbReference>